<dbReference type="Proteomes" id="UP000198412">
    <property type="component" value="Unassembled WGS sequence"/>
</dbReference>
<keyword evidence="3" id="KW-1185">Reference proteome</keyword>
<dbReference type="InterPro" id="IPR036513">
    <property type="entry name" value="STAS_dom_sf"/>
</dbReference>
<evidence type="ECO:0000313" key="3">
    <source>
        <dbReference type="Proteomes" id="UP000198412"/>
    </source>
</evidence>
<protein>
    <recommendedName>
        <fullName evidence="1">STAS domain-containing protein</fullName>
    </recommendedName>
</protein>
<name>A0A238XM73_9FLAO</name>
<dbReference type="Gene3D" id="3.30.750.24">
    <property type="entry name" value="STAS domain"/>
    <property type="match status" value="1"/>
</dbReference>
<dbReference type="OrthoDB" id="1163458at2"/>
<sequence length="94" mass="10725">MALAITKKSGIYEINGALDPQNMSSIKNYFELLIEQSTYIKMSLNKIIDLDINGVQFIASLYRKAVAKNKVFFIVGLNNKEVVQLFKKEEITTY</sequence>
<dbReference type="Pfam" id="PF01740">
    <property type="entry name" value="STAS"/>
    <property type="match status" value="1"/>
</dbReference>
<dbReference type="EMBL" id="FZNX01000003">
    <property type="protein sequence ID" value="SNR59810.1"/>
    <property type="molecule type" value="Genomic_DNA"/>
</dbReference>
<dbReference type="RefSeq" id="WP_089378236.1">
    <property type="nucleotide sequence ID" value="NZ_FZNX01000003.1"/>
</dbReference>
<dbReference type="InterPro" id="IPR002645">
    <property type="entry name" value="STAS_dom"/>
</dbReference>
<organism evidence="2 3">
    <name type="scientific">Lutibacter flavus</name>
    <dbReference type="NCBI Taxonomy" id="691689"/>
    <lineage>
        <taxon>Bacteria</taxon>
        <taxon>Pseudomonadati</taxon>
        <taxon>Bacteroidota</taxon>
        <taxon>Flavobacteriia</taxon>
        <taxon>Flavobacteriales</taxon>
        <taxon>Flavobacteriaceae</taxon>
        <taxon>Lutibacter</taxon>
    </lineage>
</organism>
<evidence type="ECO:0000259" key="1">
    <source>
        <dbReference type="PROSITE" id="PS50801"/>
    </source>
</evidence>
<accession>A0A238XM73</accession>
<dbReference type="PROSITE" id="PS50801">
    <property type="entry name" value="STAS"/>
    <property type="match status" value="1"/>
</dbReference>
<dbReference type="AlphaFoldDB" id="A0A238XM73"/>
<proteinExistence type="predicted"/>
<dbReference type="SUPFAM" id="SSF52091">
    <property type="entry name" value="SpoIIaa-like"/>
    <property type="match status" value="1"/>
</dbReference>
<feature type="domain" description="STAS" evidence="1">
    <location>
        <begin position="11"/>
        <end position="94"/>
    </location>
</feature>
<gene>
    <name evidence="2" type="ORF">SAMN04488111_1929</name>
</gene>
<evidence type="ECO:0000313" key="2">
    <source>
        <dbReference type="EMBL" id="SNR59810.1"/>
    </source>
</evidence>
<reference evidence="3" key="1">
    <citation type="submission" date="2017-06" db="EMBL/GenBank/DDBJ databases">
        <authorList>
            <person name="Varghese N."/>
            <person name="Submissions S."/>
        </authorList>
    </citation>
    <scope>NUCLEOTIDE SEQUENCE [LARGE SCALE GENOMIC DNA]</scope>
    <source>
        <strain evidence="3">DSM 27993</strain>
    </source>
</reference>